<dbReference type="CDD" id="cd00081">
    <property type="entry name" value="Hint"/>
    <property type="match status" value="1"/>
</dbReference>
<dbReference type="AlphaFoldDB" id="A0A8J7TDR0"/>
<evidence type="ECO:0000256" key="4">
    <source>
        <dbReference type="ARBA" id="ARBA00022475"/>
    </source>
</evidence>
<feature type="domain" description="Hint" evidence="23">
    <location>
        <begin position="517"/>
        <end position="623"/>
    </location>
</feature>
<evidence type="ECO:0000256" key="14">
    <source>
        <dbReference type="ARBA" id="ARBA00023034"/>
    </source>
</evidence>
<dbReference type="FunFam" id="2.170.16.10:FF:000001">
    <property type="entry name" value="Indian hedgehog"/>
    <property type="match status" value="1"/>
</dbReference>
<keyword evidence="9 20" id="KW-0378">Hydrolase</keyword>
<dbReference type="GO" id="GO:0005113">
    <property type="term" value="F:patched binding"/>
    <property type="evidence" value="ECO:0007669"/>
    <property type="project" value="TreeGrafter"/>
</dbReference>
<dbReference type="GO" id="GO:0042063">
    <property type="term" value="P:gliogenesis"/>
    <property type="evidence" value="ECO:0007669"/>
    <property type="project" value="UniProtKB-ARBA"/>
</dbReference>
<comment type="subcellular location">
    <molecule>Sonic hedgehog protein</molecule>
    <subcellularLocation>
        <location evidence="20">Endoplasmic reticulum membrane</location>
    </subcellularLocation>
    <subcellularLocation>
        <location evidence="20">Golgi apparatus membrane</location>
    </subcellularLocation>
</comment>
<evidence type="ECO:0000256" key="5">
    <source>
        <dbReference type="ARBA" id="ARBA00022670"/>
    </source>
</evidence>
<dbReference type="GO" id="GO:0016539">
    <property type="term" value="P:intein-mediated protein splicing"/>
    <property type="evidence" value="ECO:0007669"/>
    <property type="project" value="InterPro"/>
</dbReference>
<comment type="subunit">
    <text evidence="18">Multimer.</text>
</comment>
<dbReference type="Pfam" id="PF04791">
    <property type="entry name" value="LMBR1"/>
    <property type="match status" value="1"/>
</dbReference>
<feature type="transmembrane region" description="Helical" evidence="21">
    <location>
        <begin position="123"/>
        <end position="144"/>
    </location>
</feature>
<keyword evidence="3 20" id="KW-0217">Developmental protein</keyword>
<dbReference type="GO" id="GO:0000139">
    <property type="term" value="C:Golgi membrane"/>
    <property type="evidence" value="ECO:0007669"/>
    <property type="project" value="UniProtKB-SubCell"/>
</dbReference>
<feature type="transmembrane region" description="Helical" evidence="21">
    <location>
        <begin position="201"/>
        <end position="218"/>
    </location>
</feature>
<dbReference type="PANTHER" id="PTHR11889">
    <property type="entry name" value="HEDGEHOG"/>
    <property type="match status" value="1"/>
</dbReference>
<keyword evidence="15 20" id="KW-0472">Membrane</keyword>
<evidence type="ECO:0000256" key="12">
    <source>
        <dbReference type="ARBA" id="ARBA00022833"/>
    </source>
</evidence>
<keyword evidence="25" id="KW-1185">Reference proteome</keyword>
<dbReference type="GO" id="GO:0005886">
    <property type="term" value="C:plasma membrane"/>
    <property type="evidence" value="ECO:0007669"/>
    <property type="project" value="UniProtKB-SubCell"/>
</dbReference>
<dbReference type="Proteomes" id="UP000736164">
    <property type="component" value="Unassembled WGS sequence"/>
</dbReference>
<comment type="subcellular location">
    <molecule>Protein hedgehog N-product</molecule>
    <subcellularLocation>
        <location evidence="20">Cell membrane</location>
        <topology evidence="20">Lipid-anchor</topology>
    </subcellularLocation>
</comment>
<dbReference type="GO" id="GO:0010468">
    <property type="term" value="P:regulation of gene expression"/>
    <property type="evidence" value="ECO:0007669"/>
    <property type="project" value="TreeGrafter"/>
</dbReference>
<dbReference type="GO" id="GO:0001708">
    <property type="term" value="P:cell fate specification"/>
    <property type="evidence" value="ECO:0007669"/>
    <property type="project" value="TreeGrafter"/>
</dbReference>
<dbReference type="EMBL" id="JAAWVO010050710">
    <property type="protein sequence ID" value="MBN3320078.1"/>
    <property type="molecule type" value="Genomic_DNA"/>
</dbReference>
<keyword evidence="12" id="KW-0862">Zinc</keyword>
<comment type="function">
    <molecule>Protein hedgehog N-product</molecule>
    <text evidence="20">The dually lipidated hedgehog protein N-product is a morphogen which is essential for a variety of patterning events during development.</text>
</comment>
<dbReference type="InterPro" id="IPR003586">
    <property type="entry name" value="Hint_dom_C"/>
</dbReference>
<dbReference type="FunFam" id="3.30.1380.10:FF:000001">
    <property type="entry name" value="Indian hedgehog"/>
    <property type="match status" value="1"/>
</dbReference>
<dbReference type="SMART" id="SM00306">
    <property type="entry name" value="HintN"/>
    <property type="match status" value="1"/>
</dbReference>
<dbReference type="InterPro" id="IPR001657">
    <property type="entry name" value="Hedgehog"/>
</dbReference>
<dbReference type="InterPro" id="IPR006876">
    <property type="entry name" value="LMBR1-like_membr_prot"/>
</dbReference>
<dbReference type="PROSITE" id="PS50817">
    <property type="entry name" value="INTEIN_N_TER"/>
    <property type="match status" value="1"/>
</dbReference>
<dbReference type="GO" id="GO:0016740">
    <property type="term" value="F:transferase activity"/>
    <property type="evidence" value="ECO:0007669"/>
    <property type="project" value="UniProtKB-KW"/>
</dbReference>
<evidence type="ECO:0000256" key="20">
    <source>
        <dbReference type="RuleBase" id="RU280812"/>
    </source>
</evidence>
<feature type="non-terminal residue" evidence="24">
    <location>
        <position position="730"/>
    </location>
</feature>
<keyword evidence="6" id="KW-0808">Transferase</keyword>
<keyword evidence="21" id="KW-0812">Transmembrane</keyword>
<evidence type="ECO:0000256" key="16">
    <source>
        <dbReference type="ARBA" id="ARBA00023139"/>
    </source>
</evidence>
<dbReference type="PRINTS" id="PR00632">
    <property type="entry name" value="SONICHHOG"/>
</dbReference>
<dbReference type="InterPro" id="IPR050387">
    <property type="entry name" value="Hedgehog_Signaling"/>
</dbReference>
<evidence type="ECO:0000256" key="18">
    <source>
        <dbReference type="ARBA" id="ARBA00034131"/>
    </source>
</evidence>
<evidence type="ECO:0000256" key="13">
    <source>
        <dbReference type="ARBA" id="ARBA00022837"/>
    </source>
</evidence>
<keyword evidence="10 20" id="KW-0068">Autocatalytic cleavage</keyword>
<evidence type="ECO:0000256" key="2">
    <source>
        <dbReference type="ARBA" id="ARBA00010649"/>
    </source>
</evidence>
<keyword evidence="5 20" id="KW-0645">Protease</keyword>
<keyword evidence="13" id="KW-0106">Calcium</keyword>
<evidence type="ECO:0000256" key="1">
    <source>
        <dbReference type="ARBA" id="ARBA00004240"/>
    </source>
</evidence>
<dbReference type="Pfam" id="PF01085">
    <property type="entry name" value="HH_signal"/>
    <property type="match status" value="1"/>
</dbReference>
<dbReference type="InterPro" id="IPR006141">
    <property type="entry name" value="Intein_N"/>
</dbReference>
<dbReference type="GO" id="GO:0007224">
    <property type="term" value="P:smoothened signaling pathway"/>
    <property type="evidence" value="ECO:0007669"/>
    <property type="project" value="TreeGrafter"/>
</dbReference>
<evidence type="ECO:0000259" key="22">
    <source>
        <dbReference type="SMART" id="SM00305"/>
    </source>
</evidence>
<comment type="caution">
    <text evidence="24">The sequence shown here is derived from an EMBL/GenBank/DDBJ whole genome shotgun (WGS) entry which is preliminary data.</text>
</comment>
<keyword evidence="14 20" id="KW-0333">Golgi apparatus</keyword>
<reference evidence="24" key="1">
    <citation type="journal article" date="2021" name="Cell">
        <title>Tracing the genetic footprints of vertebrate landing in non-teleost ray-finned fishes.</title>
        <authorList>
            <person name="Bi X."/>
            <person name="Wang K."/>
            <person name="Yang L."/>
            <person name="Pan H."/>
            <person name="Jiang H."/>
            <person name="Wei Q."/>
            <person name="Fang M."/>
            <person name="Yu H."/>
            <person name="Zhu C."/>
            <person name="Cai Y."/>
            <person name="He Y."/>
            <person name="Gan X."/>
            <person name="Zeng H."/>
            <person name="Yu D."/>
            <person name="Zhu Y."/>
            <person name="Jiang H."/>
            <person name="Qiu Q."/>
            <person name="Yang H."/>
            <person name="Zhang Y.E."/>
            <person name="Wang W."/>
            <person name="Zhu M."/>
            <person name="He S."/>
            <person name="Zhang G."/>
        </authorList>
    </citation>
    <scope>NUCLEOTIDE SEQUENCE</scope>
    <source>
        <strain evidence="24">Allg_001</strain>
    </source>
</reference>
<evidence type="ECO:0000256" key="3">
    <source>
        <dbReference type="ARBA" id="ARBA00022473"/>
    </source>
</evidence>
<evidence type="ECO:0000313" key="25">
    <source>
        <dbReference type="Proteomes" id="UP000736164"/>
    </source>
</evidence>
<evidence type="ECO:0000256" key="7">
    <source>
        <dbReference type="ARBA" id="ARBA00022723"/>
    </source>
</evidence>
<name>A0A8J7TDR0_ATRSP</name>
<evidence type="ECO:0000256" key="21">
    <source>
        <dbReference type="SAM" id="Phobius"/>
    </source>
</evidence>
<proteinExistence type="inferred from homology"/>
<dbReference type="InterPro" id="IPR009045">
    <property type="entry name" value="Zn_M74/Hedgehog-like"/>
</dbReference>
<dbReference type="Pfam" id="PF01079">
    <property type="entry name" value="Hint"/>
    <property type="match status" value="1"/>
</dbReference>
<evidence type="ECO:0000256" key="10">
    <source>
        <dbReference type="ARBA" id="ARBA00022813"/>
    </source>
</evidence>
<keyword evidence="8 20" id="KW-0732">Signal</keyword>
<dbReference type="InterPro" id="IPR036844">
    <property type="entry name" value="Hint_dom_sf"/>
</dbReference>
<evidence type="ECO:0000256" key="8">
    <source>
        <dbReference type="ARBA" id="ARBA00022729"/>
    </source>
</evidence>
<dbReference type="InterPro" id="IPR001767">
    <property type="entry name" value="Hedgehog_Hint"/>
</dbReference>
<comment type="subcellular location">
    <subcellularLocation>
        <location evidence="1">Endoplasmic reticulum</location>
    </subcellularLocation>
</comment>
<dbReference type="GO" id="GO:0016540">
    <property type="term" value="P:protein autoprocessing"/>
    <property type="evidence" value="ECO:0007669"/>
    <property type="project" value="InterPro"/>
</dbReference>
<keyword evidence="21" id="KW-1133">Transmembrane helix</keyword>
<keyword evidence="7" id="KW-0479">Metal-binding</keyword>
<dbReference type="GO" id="GO:0008233">
    <property type="term" value="F:peptidase activity"/>
    <property type="evidence" value="ECO:0007669"/>
    <property type="project" value="UniProtKB-UniRule"/>
</dbReference>
<evidence type="ECO:0000256" key="11">
    <source>
        <dbReference type="ARBA" id="ARBA00022824"/>
    </source>
</evidence>
<accession>A0A8J7TDR0</accession>
<dbReference type="SUPFAM" id="SSF55166">
    <property type="entry name" value="Hedgehog/DD-peptidase"/>
    <property type="match status" value="1"/>
</dbReference>
<evidence type="ECO:0000256" key="6">
    <source>
        <dbReference type="ARBA" id="ARBA00022679"/>
    </source>
</evidence>
<evidence type="ECO:0000256" key="9">
    <source>
        <dbReference type="ARBA" id="ARBA00022801"/>
    </source>
</evidence>
<dbReference type="PANTHER" id="PTHR11889:SF84">
    <property type="entry name" value="HEDGEHOG PROTEIN"/>
    <property type="match status" value="1"/>
</dbReference>
<dbReference type="GO" id="GO:0005789">
    <property type="term" value="C:endoplasmic reticulum membrane"/>
    <property type="evidence" value="ECO:0007669"/>
    <property type="project" value="UniProtKB-SubCell"/>
</dbReference>
<evidence type="ECO:0000256" key="17">
    <source>
        <dbReference type="ARBA" id="ARBA00023288"/>
    </source>
</evidence>
<keyword evidence="17" id="KW-0449">Lipoprotein</keyword>
<comment type="function">
    <molecule>Protein hedgehog</molecule>
    <text evidence="20">The C-terminal part of the hedgehog protein precursor displays an autoproteolysis activity that results in the cleavage of the full-length protein into two parts (N-product and C-product). In addition, the C-terminal part displays a cholesterol transferase activity that results by the covalent attachment of a cholesterol moiety to the C-terminal of the newly generated N-product.</text>
</comment>
<keyword evidence="16" id="KW-0564">Palmitate</keyword>
<organism evidence="24 25">
    <name type="scientific">Atractosteus spatula</name>
    <name type="common">Alligator gar</name>
    <name type="synonym">Lepisosteus spatula</name>
    <dbReference type="NCBI Taxonomy" id="7917"/>
    <lineage>
        <taxon>Eukaryota</taxon>
        <taxon>Metazoa</taxon>
        <taxon>Chordata</taxon>
        <taxon>Craniata</taxon>
        <taxon>Vertebrata</taxon>
        <taxon>Euteleostomi</taxon>
        <taxon>Actinopterygii</taxon>
        <taxon>Neopterygii</taxon>
        <taxon>Holostei</taxon>
        <taxon>Semionotiformes</taxon>
        <taxon>Lepisosteidae</taxon>
        <taxon>Atractosteus</taxon>
    </lineage>
</organism>
<sequence length="730" mass="80880">QLLEDVEDTMSCAVFEEASLSLKLTRKTSCWISLNIEVLKEEFLTIQAKRIALEMRRRASPWQRNLGYPLAMLLLLALTVSERPLYTLSSWRHRANQPSMSSSSCILHSLPFHTGLSLRTARVCLCGCLAVCVYLMVSSVVGFYSSPLFTGLLPRTQDTTLTQIIGNCVALLVLSSALPVFSRTLGITRFDLLGDFGRYNWLGNFHIVFLYNMAFAGLTSACLMNKVSLAVRNELLRAFDIQLSVAHDLLSPVSNSFKLAERLPNRADVDEALTVTRSGRWRILRFKWQRELERELVRWAKTLRDWVPAPPAPSPELAPMPLTVGPGLVRLGLLSLCGWLLAQGCGPGPGHGRRPKMRKLTPIPYKHSVPNFSENNLGASGRAEGKITRSSERFKDLVANYNPDIIFKDEENTSADRLMTKRCKDCVNALAIAVMNQWPGVRLRVTEGWDEDGHHPPNSLHYEGRAVDITTSDRDPRKYGTLAQLAVEAGFDWVYYESKSHVHCSVKSDHSVTVEKGGCFPGSAQVSLAGGGQVSLSTVSSGMHVLAVDKAGLLVPSRVLLFLDRDAGRKACFIVLETKEETRLRLTPSHLLFLSSKRTLDLSLYQASFASEATPGKFMLVKSEGGELHPSQILSVSLEEDVGVYAPLTEHGTLFVDGVLVSCYAELNDHSLAHWVFAPLRVLLAFAQELGLVTAQPSLLPADPDPGVHWYARLLHVLGRMLLDPKKFHS</sequence>
<dbReference type="GO" id="GO:0055002">
    <property type="term" value="P:striated muscle cell development"/>
    <property type="evidence" value="ECO:0007669"/>
    <property type="project" value="UniProtKB-ARBA"/>
</dbReference>
<feature type="transmembrane region" description="Helical" evidence="21">
    <location>
        <begin position="164"/>
        <end position="181"/>
    </location>
</feature>
<gene>
    <name evidence="24" type="primary">Shha_0</name>
    <name evidence="24" type="ORF">GTO95_0000607</name>
</gene>
<feature type="domain" description="Hint" evidence="22">
    <location>
        <begin position="625"/>
        <end position="669"/>
    </location>
</feature>
<dbReference type="GO" id="GO:0005615">
    <property type="term" value="C:extracellular space"/>
    <property type="evidence" value="ECO:0007669"/>
    <property type="project" value="TreeGrafter"/>
</dbReference>
<dbReference type="GO" id="GO:0007267">
    <property type="term" value="P:cell-cell signaling"/>
    <property type="evidence" value="ECO:0007669"/>
    <property type="project" value="InterPro"/>
</dbReference>
<dbReference type="InterPro" id="IPR000320">
    <property type="entry name" value="Hedgehog_signalling_dom"/>
</dbReference>
<dbReference type="Gene3D" id="3.30.1380.10">
    <property type="match status" value="1"/>
</dbReference>
<evidence type="ECO:0000256" key="19">
    <source>
        <dbReference type="ARBA" id="ARBA00048589"/>
    </source>
</evidence>
<protein>
    <recommendedName>
        <fullName evidence="20">Hedgehog protein</fullName>
    </recommendedName>
</protein>
<comment type="catalytic activity">
    <reaction evidence="19">
        <text>glycyl-L-cysteinyl-[protein] + cholesterol + H(+) = [protein]-C-terminal glycyl cholesterol ester + N-terminal L-cysteinyl-[protein]</text>
        <dbReference type="Rhea" id="RHEA:59504"/>
        <dbReference type="Rhea" id="RHEA-COMP:12707"/>
        <dbReference type="Rhea" id="RHEA-COMP:15369"/>
        <dbReference type="Rhea" id="RHEA-COMP:15374"/>
        <dbReference type="ChEBI" id="CHEBI:15378"/>
        <dbReference type="ChEBI" id="CHEBI:16113"/>
        <dbReference type="ChEBI" id="CHEBI:65250"/>
        <dbReference type="ChEBI" id="CHEBI:143135"/>
        <dbReference type="ChEBI" id="CHEBI:143140"/>
    </reaction>
    <physiologicalReaction direction="left-to-right" evidence="19">
        <dbReference type="Rhea" id="RHEA:59505"/>
    </physiologicalReaction>
</comment>
<evidence type="ECO:0000256" key="15">
    <source>
        <dbReference type="ARBA" id="ARBA00023136"/>
    </source>
</evidence>
<comment type="similarity">
    <text evidence="2 20">Belongs to the hedgehog family.</text>
</comment>
<dbReference type="Gene3D" id="2.170.16.10">
    <property type="entry name" value="Hedgehog/Intein (Hint) domain"/>
    <property type="match status" value="1"/>
</dbReference>
<keyword evidence="11 20" id="KW-0256">Endoplasmic reticulum</keyword>
<dbReference type="SUPFAM" id="SSF51294">
    <property type="entry name" value="Hedgehog/intein (Hint) domain"/>
    <property type="match status" value="1"/>
</dbReference>
<feature type="non-terminal residue" evidence="24">
    <location>
        <position position="1"/>
    </location>
</feature>
<evidence type="ECO:0000313" key="24">
    <source>
        <dbReference type="EMBL" id="MBN3320078.1"/>
    </source>
</evidence>
<dbReference type="GO" id="GO:0005509">
    <property type="term" value="F:calcium ion binding"/>
    <property type="evidence" value="ECO:0007669"/>
    <property type="project" value="TreeGrafter"/>
</dbReference>
<evidence type="ECO:0000259" key="23">
    <source>
        <dbReference type="SMART" id="SM00306"/>
    </source>
</evidence>
<dbReference type="SMART" id="SM00305">
    <property type="entry name" value="HintC"/>
    <property type="match status" value="1"/>
</dbReference>
<keyword evidence="4 20" id="KW-1003">Cell membrane</keyword>
<dbReference type="InterPro" id="IPR003587">
    <property type="entry name" value="Hint_dom_N"/>
</dbReference>